<keyword evidence="2" id="KW-1185">Reference proteome</keyword>
<sequence>MNAQRYERQGAYRRRIEEARAKAEAEARAQSILRILDTFAVDLPHDQRETVRTCTDIDLLDALFRDALEIVGAHDDFRRRLTAWAAQERSSPGHC</sequence>
<evidence type="ECO:0000313" key="1">
    <source>
        <dbReference type="EMBL" id="MFD0800552.1"/>
    </source>
</evidence>
<dbReference type="Proteomes" id="UP001596956">
    <property type="component" value="Unassembled WGS sequence"/>
</dbReference>
<gene>
    <name evidence="1" type="ORF">ACFQZU_04355</name>
</gene>
<protein>
    <submittedName>
        <fullName evidence="1">Uncharacterized protein</fullName>
    </submittedName>
</protein>
<accession>A0ABW3BB39</accession>
<dbReference type="EMBL" id="JBHTHR010000066">
    <property type="protein sequence ID" value="MFD0800552.1"/>
    <property type="molecule type" value="Genomic_DNA"/>
</dbReference>
<reference evidence="2" key="1">
    <citation type="journal article" date="2019" name="Int. J. Syst. Evol. Microbiol.">
        <title>The Global Catalogue of Microorganisms (GCM) 10K type strain sequencing project: providing services to taxonomists for standard genome sequencing and annotation.</title>
        <authorList>
            <consortium name="The Broad Institute Genomics Platform"/>
            <consortium name="The Broad Institute Genome Sequencing Center for Infectious Disease"/>
            <person name="Wu L."/>
            <person name="Ma J."/>
        </authorList>
    </citation>
    <scope>NUCLEOTIDE SEQUENCE [LARGE SCALE GENOMIC DNA]</scope>
    <source>
        <strain evidence="2">CCUG 63369</strain>
    </source>
</reference>
<organism evidence="1 2">
    <name type="scientific">Streptomonospora algeriensis</name>
    <dbReference type="NCBI Taxonomy" id="995084"/>
    <lineage>
        <taxon>Bacteria</taxon>
        <taxon>Bacillati</taxon>
        <taxon>Actinomycetota</taxon>
        <taxon>Actinomycetes</taxon>
        <taxon>Streptosporangiales</taxon>
        <taxon>Nocardiopsidaceae</taxon>
        <taxon>Streptomonospora</taxon>
    </lineage>
</organism>
<comment type="caution">
    <text evidence="1">The sequence shown here is derived from an EMBL/GenBank/DDBJ whole genome shotgun (WGS) entry which is preliminary data.</text>
</comment>
<proteinExistence type="predicted"/>
<name>A0ABW3BB39_9ACTN</name>
<evidence type="ECO:0000313" key="2">
    <source>
        <dbReference type="Proteomes" id="UP001596956"/>
    </source>
</evidence>